<gene>
    <name evidence="3" type="ORF">KFK09_018191</name>
</gene>
<dbReference type="PANTHER" id="PTHR31286">
    <property type="entry name" value="GLYCINE-RICH CELL WALL STRUCTURAL PROTEIN 1.8-LIKE"/>
    <property type="match status" value="1"/>
</dbReference>
<dbReference type="EMBL" id="JAGYWB010000013">
    <property type="protein sequence ID" value="KAI0499983.1"/>
    <property type="molecule type" value="Genomic_DNA"/>
</dbReference>
<keyword evidence="1" id="KW-1133">Transmembrane helix</keyword>
<protein>
    <recommendedName>
        <fullName evidence="2">DUF4283 domain-containing protein</fullName>
    </recommendedName>
</protein>
<name>A0A8T3AU67_DENNO</name>
<dbReference type="AlphaFoldDB" id="A0A8T3AU67"/>
<keyword evidence="1" id="KW-0472">Membrane</keyword>
<dbReference type="OrthoDB" id="1939300at2759"/>
<sequence length="127" mass="14992">MVSFTGWLFHREATFYDVLLSVIKKTWTLKGSLSLLTMDDDFFLLKFSALEDYEQDYELAWSGGPWFFFDKSFILRKWTPEFVPKCEEFPSIPLWIKIMNLLLSLSGLQKVYLNFLAVLVFLLLLMP</sequence>
<dbReference type="InterPro" id="IPR040256">
    <property type="entry name" value="At4g02000-like"/>
</dbReference>
<proteinExistence type="predicted"/>
<dbReference type="PANTHER" id="PTHR31286:SF180">
    <property type="entry name" value="OS10G0362600 PROTEIN"/>
    <property type="match status" value="1"/>
</dbReference>
<keyword evidence="4" id="KW-1185">Reference proteome</keyword>
<evidence type="ECO:0000259" key="2">
    <source>
        <dbReference type="Pfam" id="PF14111"/>
    </source>
</evidence>
<evidence type="ECO:0000313" key="3">
    <source>
        <dbReference type="EMBL" id="KAI0499983.1"/>
    </source>
</evidence>
<feature type="domain" description="DUF4283" evidence="2">
    <location>
        <begin position="18"/>
        <end position="84"/>
    </location>
</feature>
<evidence type="ECO:0000313" key="4">
    <source>
        <dbReference type="Proteomes" id="UP000829196"/>
    </source>
</evidence>
<reference evidence="3" key="1">
    <citation type="journal article" date="2022" name="Front. Genet.">
        <title>Chromosome-Scale Assembly of the Dendrobium nobile Genome Provides Insights Into the Molecular Mechanism of the Biosynthesis of the Medicinal Active Ingredient of Dendrobium.</title>
        <authorList>
            <person name="Xu Q."/>
            <person name="Niu S.-C."/>
            <person name="Li K.-L."/>
            <person name="Zheng P.-J."/>
            <person name="Zhang X.-J."/>
            <person name="Jia Y."/>
            <person name="Liu Y."/>
            <person name="Niu Y.-X."/>
            <person name="Yu L.-H."/>
            <person name="Chen D.-F."/>
            <person name="Zhang G.-Q."/>
        </authorList>
    </citation>
    <scope>NUCLEOTIDE SEQUENCE</scope>
    <source>
        <tissue evidence="3">Leaf</tissue>
    </source>
</reference>
<dbReference type="Proteomes" id="UP000829196">
    <property type="component" value="Unassembled WGS sequence"/>
</dbReference>
<organism evidence="3 4">
    <name type="scientific">Dendrobium nobile</name>
    <name type="common">Orchid</name>
    <dbReference type="NCBI Taxonomy" id="94219"/>
    <lineage>
        <taxon>Eukaryota</taxon>
        <taxon>Viridiplantae</taxon>
        <taxon>Streptophyta</taxon>
        <taxon>Embryophyta</taxon>
        <taxon>Tracheophyta</taxon>
        <taxon>Spermatophyta</taxon>
        <taxon>Magnoliopsida</taxon>
        <taxon>Liliopsida</taxon>
        <taxon>Asparagales</taxon>
        <taxon>Orchidaceae</taxon>
        <taxon>Epidendroideae</taxon>
        <taxon>Malaxideae</taxon>
        <taxon>Dendrobiinae</taxon>
        <taxon>Dendrobium</taxon>
    </lineage>
</organism>
<feature type="transmembrane region" description="Helical" evidence="1">
    <location>
        <begin position="101"/>
        <end position="126"/>
    </location>
</feature>
<accession>A0A8T3AU67</accession>
<evidence type="ECO:0000256" key="1">
    <source>
        <dbReference type="SAM" id="Phobius"/>
    </source>
</evidence>
<dbReference type="InterPro" id="IPR025558">
    <property type="entry name" value="DUF4283"/>
</dbReference>
<comment type="caution">
    <text evidence="3">The sequence shown here is derived from an EMBL/GenBank/DDBJ whole genome shotgun (WGS) entry which is preliminary data.</text>
</comment>
<keyword evidence="1" id="KW-0812">Transmembrane</keyword>
<dbReference type="Pfam" id="PF14111">
    <property type="entry name" value="DUF4283"/>
    <property type="match status" value="1"/>
</dbReference>